<proteinExistence type="predicted"/>
<keyword evidence="3" id="KW-1185">Reference proteome</keyword>
<protein>
    <submittedName>
        <fullName evidence="2">Uncharacterized protein</fullName>
    </submittedName>
</protein>
<evidence type="ECO:0000256" key="1">
    <source>
        <dbReference type="SAM" id="Phobius"/>
    </source>
</evidence>
<keyword evidence="1" id="KW-0812">Transmembrane</keyword>
<keyword evidence="1" id="KW-0472">Membrane</keyword>
<reference evidence="2" key="2">
    <citation type="submission" date="2020-09" db="EMBL/GenBank/DDBJ databases">
        <authorList>
            <person name="Sun Q."/>
            <person name="Zhou Y."/>
        </authorList>
    </citation>
    <scope>NUCLEOTIDE SEQUENCE</scope>
    <source>
        <strain evidence="2">CGMCC 1.3617</strain>
    </source>
</reference>
<name>A0A917NFH1_9PROT</name>
<dbReference type="EMBL" id="BMKW01000001">
    <property type="protein sequence ID" value="GGI97873.1"/>
    <property type="molecule type" value="Genomic_DNA"/>
</dbReference>
<organism evidence="2 3">
    <name type="scientific">Neoroseomonas lacus</name>
    <dbReference type="NCBI Taxonomy" id="287609"/>
    <lineage>
        <taxon>Bacteria</taxon>
        <taxon>Pseudomonadati</taxon>
        <taxon>Pseudomonadota</taxon>
        <taxon>Alphaproteobacteria</taxon>
        <taxon>Acetobacterales</taxon>
        <taxon>Acetobacteraceae</taxon>
        <taxon>Neoroseomonas</taxon>
    </lineage>
</organism>
<feature type="transmembrane region" description="Helical" evidence="1">
    <location>
        <begin position="36"/>
        <end position="58"/>
    </location>
</feature>
<evidence type="ECO:0000313" key="2">
    <source>
        <dbReference type="EMBL" id="GGI97873.1"/>
    </source>
</evidence>
<comment type="caution">
    <text evidence="2">The sequence shown here is derived from an EMBL/GenBank/DDBJ whole genome shotgun (WGS) entry which is preliminary data.</text>
</comment>
<dbReference type="RefSeq" id="WP_188964940.1">
    <property type="nucleotide sequence ID" value="NZ_BMKW01000001.1"/>
</dbReference>
<keyword evidence="1" id="KW-1133">Transmembrane helix</keyword>
<dbReference type="Proteomes" id="UP000661507">
    <property type="component" value="Unassembled WGS sequence"/>
</dbReference>
<dbReference type="AlphaFoldDB" id="A0A917NFH1"/>
<feature type="transmembrane region" description="Helical" evidence="1">
    <location>
        <begin position="70"/>
        <end position="87"/>
    </location>
</feature>
<accession>A0A917NFH1</accession>
<reference evidence="2" key="1">
    <citation type="journal article" date="2014" name="Int. J. Syst. Evol. Microbiol.">
        <title>Complete genome sequence of Corynebacterium casei LMG S-19264T (=DSM 44701T), isolated from a smear-ripened cheese.</title>
        <authorList>
            <consortium name="US DOE Joint Genome Institute (JGI-PGF)"/>
            <person name="Walter F."/>
            <person name="Albersmeier A."/>
            <person name="Kalinowski J."/>
            <person name="Ruckert C."/>
        </authorList>
    </citation>
    <scope>NUCLEOTIDE SEQUENCE</scope>
    <source>
        <strain evidence="2">CGMCC 1.3617</strain>
    </source>
</reference>
<gene>
    <name evidence="2" type="ORF">GCM10011320_00820</name>
</gene>
<evidence type="ECO:0000313" key="3">
    <source>
        <dbReference type="Proteomes" id="UP000661507"/>
    </source>
</evidence>
<sequence length="111" mass="11660">MTRMFFPAIAVELLTGLAMAACPNLVAWLLLGQDATPAGAGAARIAGVALIGFAIACWRWSEPVGRRAMWLLQPLVAVPLVGVALFTALGGPLLWPAILYHAAATIVLARR</sequence>